<reference evidence="3 4" key="1">
    <citation type="journal article" date="2016" name="Int. J. Syst. Evol. Microbiol.">
        <title>Agromyces aureus sp. nov., isolated from the rhizosphere of Salix caprea L. grown in a heavy-metal-contaminated soil.</title>
        <authorList>
            <person name="Corretto E."/>
            <person name="Antonielli L."/>
            <person name="Sessitsch A."/>
            <person name="Compant S."/>
            <person name="Gorfer M."/>
            <person name="Kuffner M."/>
            <person name="Brader G."/>
        </authorList>
    </citation>
    <scope>NUCLEOTIDE SEQUENCE [LARGE SCALE GENOMIC DNA]</scope>
    <source>
        <strain evidence="3 4">AR33</strain>
    </source>
</reference>
<dbReference type="Gene3D" id="3.30.465.10">
    <property type="match status" value="1"/>
</dbReference>
<evidence type="ECO:0000313" key="3">
    <source>
        <dbReference type="EMBL" id="ANJ26207.1"/>
    </source>
</evidence>
<dbReference type="PROSITE" id="PS51387">
    <property type="entry name" value="FAD_PCMH"/>
    <property type="match status" value="1"/>
</dbReference>
<accession>A0A191WDA4</accession>
<keyword evidence="4" id="KW-1185">Reference proteome</keyword>
<organism evidence="3 4">
    <name type="scientific">Agromyces aureus</name>
    <dbReference type="NCBI Taxonomy" id="453304"/>
    <lineage>
        <taxon>Bacteria</taxon>
        <taxon>Bacillati</taxon>
        <taxon>Actinomycetota</taxon>
        <taxon>Actinomycetes</taxon>
        <taxon>Micrococcales</taxon>
        <taxon>Microbacteriaceae</taxon>
        <taxon>Agromyces</taxon>
    </lineage>
</organism>
<dbReference type="InterPro" id="IPR010031">
    <property type="entry name" value="FAD_lactone_oxidase-like"/>
</dbReference>
<dbReference type="Gene3D" id="3.30.70.2530">
    <property type="match status" value="1"/>
</dbReference>
<dbReference type="InterPro" id="IPR007173">
    <property type="entry name" value="ALO_C"/>
</dbReference>
<dbReference type="PANTHER" id="PTHR43762:SF1">
    <property type="entry name" value="D-ARABINONO-1,4-LACTONE OXIDASE"/>
    <property type="match status" value="1"/>
</dbReference>
<proteinExistence type="predicted"/>
<dbReference type="Proteomes" id="UP000078437">
    <property type="component" value="Chromosome"/>
</dbReference>
<dbReference type="InterPro" id="IPR016167">
    <property type="entry name" value="FAD-bd_PCMH_sub1"/>
</dbReference>
<keyword evidence="1" id="KW-0560">Oxidoreductase</keyword>
<dbReference type="Gene3D" id="1.10.45.10">
    <property type="entry name" value="Vanillyl-alcohol Oxidase, Chain A, domain 4"/>
    <property type="match status" value="1"/>
</dbReference>
<dbReference type="GO" id="GO:0016020">
    <property type="term" value="C:membrane"/>
    <property type="evidence" value="ECO:0007669"/>
    <property type="project" value="InterPro"/>
</dbReference>
<dbReference type="GO" id="GO:0003885">
    <property type="term" value="F:D-arabinono-1,4-lactone oxidase activity"/>
    <property type="evidence" value="ECO:0007669"/>
    <property type="project" value="InterPro"/>
</dbReference>
<dbReference type="Pfam" id="PF01565">
    <property type="entry name" value="FAD_binding_4"/>
    <property type="match status" value="1"/>
</dbReference>
<dbReference type="InterPro" id="IPR036318">
    <property type="entry name" value="FAD-bd_PCMH-like_sf"/>
</dbReference>
<dbReference type="InterPro" id="IPR016171">
    <property type="entry name" value="Vanillyl_alc_oxidase_C-sub2"/>
</dbReference>
<evidence type="ECO:0000256" key="1">
    <source>
        <dbReference type="ARBA" id="ARBA00023002"/>
    </source>
</evidence>
<sequence length="435" mass="46356">MTERTNAGRNWAGNLAYGAARIARPASVDELAEVVAAAAGGSGAEGATRVRALGSRHSFNRIADTDGLLIETAGLPPRVEIDAAARTVRVSAGQRYGEVAEALDREGWALSNLASLPHISVAGAVATGTHGSGDRRGSLATQVAALELVTADGSVRWLRRGEPDFDGAVVALGALGIVTSLELDLEPTYEVAQTVFERLPIEAVLADLDAVTGLATSTSLFTTWRDPDVIDQLWLKQRTDAAASAALPGVLAAMGARPASAKRHPLPGVSAEHCTDQLGVPGPWFARLPHFKLGFTPSNGDELQSEFLVPREHAADAIAAVRGLAGSIAPLLQVNEIRTVAADTLWLSSSFERPAVGLHFTWLPDQPAVESLLPTLQAALAPFEARPHWGKLFDVTEASERMPQLYARWNDFRSLRARYDPNGVFRNELLERLGL</sequence>
<dbReference type="InterPro" id="IPR006094">
    <property type="entry name" value="Oxid_FAD_bind_N"/>
</dbReference>
<protein>
    <submittedName>
        <fullName evidence="3">FAD-binding protein</fullName>
    </submittedName>
</protein>
<dbReference type="Gene3D" id="3.30.70.2520">
    <property type="match status" value="1"/>
</dbReference>
<feature type="domain" description="FAD-binding PCMH-type" evidence="2">
    <location>
        <begin position="15"/>
        <end position="188"/>
    </location>
</feature>
<dbReference type="InterPro" id="IPR016166">
    <property type="entry name" value="FAD-bd_PCMH"/>
</dbReference>
<dbReference type="Pfam" id="PF04030">
    <property type="entry name" value="ALO"/>
    <property type="match status" value="1"/>
</dbReference>
<dbReference type="EMBL" id="CP013979">
    <property type="protein sequence ID" value="ANJ26207.1"/>
    <property type="molecule type" value="Genomic_DNA"/>
</dbReference>
<dbReference type="GO" id="GO:0080049">
    <property type="term" value="F:L-gulono-1,4-lactone dehydrogenase activity"/>
    <property type="evidence" value="ECO:0007669"/>
    <property type="project" value="TreeGrafter"/>
</dbReference>
<dbReference type="GO" id="GO:0071949">
    <property type="term" value="F:FAD binding"/>
    <property type="evidence" value="ECO:0007669"/>
    <property type="project" value="InterPro"/>
</dbReference>
<dbReference type="KEGG" id="agy:ATC03_05180"/>
<dbReference type="SUPFAM" id="SSF56176">
    <property type="entry name" value="FAD-binding/transporter-associated domain-like"/>
    <property type="match status" value="1"/>
</dbReference>
<evidence type="ECO:0000313" key="4">
    <source>
        <dbReference type="Proteomes" id="UP000078437"/>
    </source>
</evidence>
<dbReference type="InterPro" id="IPR016169">
    <property type="entry name" value="FAD-bd_PCMH_sub2"/>
</dbReference>
<gene>
    <name evidence="3" type="ORF">ATC03_05180</name>
</gene>
<dbReference type="PIRSF" id="PIRSF000136">
    <property type="entry name" value="LGO_GLO"/>
    <property type="match status" value="1"/>
</dbReference>
<dbReference type="Gene3D" id="3.30.43.10">
    <property type="entry name" value="Uridine Diphospho-n-acetylenolpyruvylglucosamine Reductase, domain 2"/>
    <property type="match status" value="1"/>
</dbReference>
<dbReference type="RefSeq" id="WP_067873980.1">
    <property type="nucleotide sequence ID" value="NZ_CP013979.1"/>
</dbReference>
<dbReference type="PANTHER" id="PTHR43762">
    <property type="entry name" value="L-GULONOLACTONE OXIDASE"/>
    <property type="match status" value="1"/>
</dbReference>
<evidence type="ECO:0000259" key="2">
    <source>
        <dbReference type="PROSITE" id="PS51387"/>
    </source>
</evidence>
<dbReference type="OrthoDB" id="9800184at2"/>
<dbReference type="AlphaFoldDB" id="A0A191WDA4"/>
<dbReference type="STRING" id="453304.ATC03_05180"/>
<reference evidence="4" key="2">
    <citation type="submission" date="2016-01" db="EMBL/GenBank/DDBJ databases">
        <title>Complete genome sequence of Agromyces aureus AR33T and comparison with related organisms.</title>
        <authorList>
            <person name="Corretto E."/>
            <person name="Antonielli L."/>
            <person name="Sessitsch A."/>
            <person name="Brader G."/>
        </authorList>
    </citation>
    <scope>NUCLEOTIDE SEQUENCE [LARGE SCALE GENOMIC DNA]</scope>
    <source>
        <strain evidence="4">AR33</strain>
    </source>
</reference>
<name>A0A191WDA4_9MICO</name>